<gene>
    <name evidence="3" type="ORF">ACBP88_04660</name>
</gene>
<dbReference type="InterPro" id="IPR011051">
    <property type="entry name" value="RmlC_Cupin_sf"/>
</dbReference>
<dbReference type="CDD" id="cd06124">
    <property type="entry name" value="cupin_NimR-like_N"/>
    <property type="match status" value="1"/>
</dbReference>
<dbReference type="Pfam" id="PF12833">
    <property type="entry name" value="HTH_18"/>
    <property type="match status" value="1"/>
</dbReference>
<name>A0ABV4IC32_9BURK</name>
<evidence type="ECO:0000256" key="1">
    <source>
        <dbReference type="ARBA" id="ARBA00023125"/>
    </source>
</evidence>
<dbReference type="InterPro" id="IPR014710">
    <property type="entry name" value="RmlC-like_jellyroll"/>
</dbReference>
<dbReference type="InterPro" id="IPR018060">
    <property type="entry name" value="HTH_AraC"/>
</dbReference>
<dbReference type="SUPFAM" id="SSF51182">
    <property type="entry name" value="RmlC-like cupins"/>
    <property type="match status" value="1"/>
</dbReference>
<dbReference type="PANTHER" id="PTHR11019">
    <property type="entry name" value="HTH-TYPE TRANSCRIPTIONAL REGULATOR NIMR"/>
    <property type="match status" value="1"/>
</dbReference>
<protein>
    <submittedName>
        <fullName evidence="3">Helix-turn-helix transcriptional regulator</fullName>
    </submittedName>
</protein>
<evidence type="ECO:0000313" key="3">
    <source>
        <dbReference type="EMBL" id="MEZ2738761.1"/>
    </source>
</evidence>
<dbReference type="InterPro" id="IPR003313">
    <property type="entry name" value="AraC-bd"/>
</dbReference>
<dbReference type="Gene3D" id="2.60.120.10">
    <property type="entry name" value="Jelly Rolls"/>
    <property type="match status" value="1"/>
</dbReference>
<evidence type="ECO:0000313" key="4">
    <source>
        <dbReference type="Proteomes" id="UP001567350"/>
    </source>
</evidence>
<feature type="domain" description="HTH araC/xylS-type" evidence="2">
    <location>
        <begin position="199"/>
        <end position="295"/>
    </location>
</feature>
<sequence>MPTSATLPVAAPGVNPHRNARTLAHIPILDPQLYQPHPGRPVRSKMRELDKDTLIMPHTHPWAQLAISTGGVIKLSLANATYIVPPHRAVWVPPGVQHAVTMVETACLYTLYFLPQAHGGGAQARWMDEAEWQECRVMEASPLLRALVVEMDIGSDHAGPLSPAQQTRESHLSALVCDEIRRAAVIHLGVRLPQDKRLKHLCEAVLEDPTRHDTLEAWALDTGASLRTVARLFRTELGCTFTQWRQQVVLAKAVALAARQLPIAHIAAELGYTPSAFSALVRRTVGMTAATFLGQQHAPLPTV</sequence>
<dbReference type="EMBL" id="JBGJLR010000003">
    <property type="protein sequence ID" value="MEZ2738761.1"/>
    <property type="molecule type" value="Genomic_DNA"/>
</dbReference>
<accession>A0ABV4IC32</accession>
<dbReference type="PROSITE" id="PS01124">
    <property type="entry name" value="HTH_ARAC_FAMILY_2"/>
    <property type="match status" value="1"/>
</dbReference>
<keyword evidence="4" id="KW-1185">Reference proteome</keyword>
<dbReference type="SMART" id="SM00342">
    <property type="entry name" value="HTH_ARAC"/>
    <property type="match status" value="1"/>
</dbReference>
<dbReference type="Gene3D" id="1.10.10.60">
    <property type="entry name" value="Homeodomain-like"/>
    <property type="match status" value="2"/>
</dbReference>
<dbReference type="Proteomes" id="UP001567350">
    <property type="component" value="Unassembled WGS sequence"/>
</dbReference>
<evidence type="ECO:0000259" key="2">
    <source>
        <dbReference type="PROSITE" id="PS01124"/>
    </source>
</evidence>
<dbReference type="Pfam" id="PF02311">
    <property type="entry name" value="AraC_binding"/>
    <property type="match status" value="1"/>
</dbReference>
<keyword evidence="1" id="KW-0238">DNA-binding</keyword>
<dbReference type="PANTHER" id="PTHR11019:SF159">
    <property type="entry name" value="TRANSCRIPTIONAL REGULATOR-RELATED"/>
    <property type="match status" value="1"/>
</dbReference>
<comment type="caution">
    <text evidence="3">The sequence shown here is derived from an EMBL/GenBank/DDBJ whole genome shotgun (WGS) entry which is preliminary data.</text>
</comment>
<dbReference type="RefSeq" id="WP_370890879.1">
    <property type="nucleotide sequence ID" value="NZ_JBGJLR010000003.1"/>
</dbReference>
<proteinExistence type="predicted"/>
<organism evidence="3 4">
    <name type="scientific">Comamonas jiangduensis</name>
    <dbReference type="NCBI Taxonomy" id="1194168"/>
    <lineage>
        <taxon>Bacteria</taxon>
        <taxon>Pseudomonadati</taxon>
        <taxon>Pseudomonadota</taxon>
        <taxon>Betaproteobacteria</taxon>
        <taxon>Burkholderiales</taxon>
        <taxon>Comamonadaceae</taxon>
        <taxon>Comamonas</taxon>
    </lineage>
</organism>
<reference evidence="3 4" key="1">
    <citation type="submission" date="2024-08" db="EMBL/GenBank/DDBJ databases">
        <authorList>
            <person name="Feng Z."/>
            <person name="Ronholm J."/>
        </authorList>
    </citation>
    <scope>NUCLEOTIDE SEQUENCE [LARGE SCALE GENOMIC DNA]</scope>
    <source>
        <strain evidence="3 4">4-AB0-8</strain>
    </source>
</reference>